<dbReference type="SUPFAM" id="SSF51735">
    <property type="entry name" value="NAD(P)-binding Rossmann-fold domains"/>
    <property type="match status" value="1"/>
</dbReference>
<dbReference type="RefSeq" id="WP_378069728.1">
    <property type="nucleotide sequence ID" value="NZ_JBHSBL010000019.1"/>
</dbReference>
<dbReference type="Pfam" id="PF00106">
    <property type="entry name" value="adh_short"/>
    <property type="match status" value="1"/>
</dbReference>
<organism evidence="2 3">
    <name type="scientific">Actinoplanes subglobosus</name>
    <dbReference type="NCBI Taxonomy" id="1547892"/>
    <lineage>
        <taxon>Bacteria</taxon>
        <taxon>Bacillati</taxon>
        <taxon>Actinomycetota</taxon>
        <taxon>Actinomycetes</taxon>
        <taxon>Micromonosporales</taxon>
        <taxon>Micromonosporaceae</taxon>
        <taxon>Actinoplanes</taxon>
    </lineage>
</organism>
<keyword evidence="2" id="KW-0560">Oxidoreductase</keyword>
<sequence length="237" mass="23798">MDLGLAGRTALIVGGSGLIGRAVAAALIREKVRVVLAARSADRLDLAAGEFGGQTGTVVVDTRDTASVAAAVERVIADEGAIDILVNAAAPPANTLDPAKDQDPDQVRDAFDAKTVGYLRVVDAVLPHMRRAGFGRIVNISGQNAFLSRSVTGSIRNAAVIVGSKALADSVAGTGVTVNVVNPGLVTATPNPVPQAAAPGDSTPEQVAALVTFLASAQAAAISGESIAVGHRVLGVQ</sequence>
<evidence type="ECO:0000313" key="3">
    <source>
        <dbReference type="Proteomes" id="UP001595867"/>
    </source>
</evidence>
<evidence type="ECO:0000313" key="2">
    <source>
        <dbReference type="EMBL" id="MFC4068843.1"/>
    </source>
</evidence>
<dbReference type="Gene3D" id="3.40.50.720">
    <property type="entry name" value="NAD(P)-binding Rossmann-like Domain"/>
    <property type="match status" value="1"/>
</dbReference>
<dbReference type="Proteomes" id="UP001595867">
    <property type="component" value="Unassembled WGS sequence"/>
</dbReference>
<comment type="caution">
    <text evidence="2">The sequence shown here is derived from an EMBL/GenBank/DDBJ whole genome shotgun (WGS) entry which is preliminary data.</text>
</comment>
<dbReference type="InterPro" id="IPR050259">
    <property type="entry name" value="SDR"/>
</dbReference>
<accession>A0ABV8J117</accession>
<dbReference type="InterPro" id="IPR036291">
    <property type="entry name" value="NAD(P)-bd_dom_sf"/>
</dbReference>
<dbReference type="EC" id="1.1.1.-" evidence="2"/>
<dbReference type="InterPro" id="IPR002347">
    <property type="entry name" value="SDR_fam"/>
</dbReference>
<dbReference type="GO" id="GO:0016491">
    <property type="term" value="F:oxidoreductase activity"/>
    <property type="evidence" value="ECO:0007669"/>
    <property type="project" value="UniProtKB-KW"/>
</dbReference>
<comment type="similarity">
    <text evidence="1">Belongs to the short-chain dehydrogenases/reductases (SDR) family.</text>
</comment>
<dbReference type="PANTHER" id="PTHR42879">
    <property type="entry name" value="3-OXOACYL-(ACYL-CARRIER-PROTEIN) REDUCTASE"/>
    <property type="match status" value="1"/>
</dbReference>
<proteinExistence type="inferred from homology"/>
<dbReference type="EMBL" id="JBHSBL010000019">
    <property type="protein sequence ID" value="MFC4068843.1"/>
    <property type="molecule type" value="Genomic_DNA"/>
</dbReference>
<protein>
    <submittedName>
        <fullName evidence="2">SDR family NAD(P)-dependent oxidoreductase</fullName>
        <ecNumber evidence="2">1.1.1.-</ecNumber>
    </submittedName>
</protein>
<dbReference type="PRINTS" id="PR00081">
    <property type="entry name" value="GDHRDH"/>
</dbReference>
<evidence type="ECO:0000256" key="1">
    <source>
        <dbReference type="ARBA" id="ARBA00006484"/>
    </source>
</evidence>
<name>A0ABV8J117_9ACTN</name>
<keyword evidence="3" id="KW-1185">Reference proteome</keyword>
<reference evidence="3" key="1">
    <citation type="journal article" date="2019" name="Int. J. Syst. Evol. Microbiol.">
        <title>The Global Catalogue of Microorganisms (GCM) 10K type strain sequencing project: providing services to taxonomists for standard genome sequencing and annotation.</title>
        <authorList>
            <consortium name="The Broad Institute Genomics Platform"/>
            <consortium name="The Broad Institute Genome Sequencing Center for Infectious Disease"/>
            <person name="Wu L."/>
            <person name="Ma J."/>
        </authorList>
    </citation>
    <scope>NUCLEOTIDE SEQUENCE [LARGE SCALE GENOMIC DNA]</scope>
    <source>
        <strain evidence="3">TBRC 5832</strain>
    </source>
</reference>
<gene>
    <name evidence="2" type="ORF">ACFO0C_28260</name>
</gene>